<organism evidence="1 2">
    <name type="scientific">Cytobacillus oceanisediminis</name>
    <dbReference type="NCBI Taxonomy" id="665099"/>
    <lineage>
        <taxon>Bacteria</taxon>
        <taxon>Bacillati</taxon>
        <taxon>Bacillota</taxon>
        <taxon>Bacilli</taxon>
        <taxon>Bacillales</taxon>
        <taxon>Bacillaceae</taxon>
        <taxon>Cytobacillus</taxon>
    </lineage>
</organism>
<gene>
    <name evidence="1" type="ORF">BBV17_27540</name>
</gene>
<evidence type="ECO:0008006" key="3">
    <source>
        <dbReference type="Google" id="ProtNLM"/>
    </source>
</evidence>
<evidence type="ECO:0000313" key="1">
    <source>
        <dbReference type="EMBL" id="OHX42354.1"/>
    </source>
</evidence>
<accession>A0ABX3CL99</accession>
<proteinExistence type="predicted"/>
<dbReference type="EMBL" id="MBRJ01000051">
    <property type="protein sequence ID" value="OHX42354.1"/>
    <property type="molecule type" value="Genomic_DNA"/>
</dbReference>
<comment type="caution">
    <text evidence="1">The sequence shown here is derived from an EMBL/GenBank/DDBJ whole genome shotgun (WGS) entry which is preliminary data.</text>
</comment>
<protein>
    <recommendedName>
        <fullName evidence="3">Site-specific DNA-methyltransferase (adenine-specific)</fullName>
    </recommendedName>
</protein>
<dbReference type="Proteomes" id="UP000180194">
    <property type="component" value="Unassembled WGS sequence"/>
</dbReference>
<evidence type="ECO:0000313" key="2">
    <source>
        <dbReference type="Proteomes" id="UP000180194"/>
    </source>
</evidence>
<reference evidence="1 2" key="1">
    <citation type="submission" date="2016-07" db="EMBL/GenBank/DDBJ databases">
        <title>Bacillus oceanisediminis whole genome.</title>
        <authorList>
            <person name="Pal Y."/>
            <person name="Verma A."/>
            <person name="Mual P."/>
            <person name="Srinivasan K."/>
        </authorList>
    </citation>
    <scope>NUCLEOTIDE SEQUENCE [LARGE SCALE GENOMIC DNA]</scope>
    <source>
        <strain evidence="1 2">Bhandara28</strain>
    </source>
</reference>
<sequence length="83" mass="10036">MYEEHDQINEFIWSVINFVEEYTDFKNYDKLSPESKEKYVNKLTLLICFETSPRKNYDIGMESIRHMVRDILANSHKRVSNDE</sequence>
<dbReference type="RefSeq" id="WP_071159528.1">
    <property type="nucleotide sequence ID" value="NZ_MBRJ01000051.1"/>
</dbReference>
<keyword evidence="2" id="KW-1185">Reference proteome</keyword>
<name>A0ABX3CL99_9BACI</name>